<protein>
    <recommendedName>
        <fullName evidence="2">CS domain-containing protein</fullName>
    </recommendedName>
</protein>
<organism evidence="3 4">
    <name type="scientific">Cymbomonas tetramitiformis</name>
    <dbReference type="NCBI Taxonomy" id="36881"/>
    <lineage>
        <taxon>Eukaryota</taxon>
        <taxon>Viridiplantae</taxon>
        <taxon>Chlorophyta</taxon>
        <taxon>Pyramimonadophyceae</taxon>
        <taxon>Pyramimonadales</taxon>
        <taxon>Pyramimonadaceae</taxon>
        <taxon>Cymbomonas</taxon>
    </lineage>
</organism>
<evidence type="ECO:0000259" key="2">
    <source>
        <dbReference type="PROSITE" id="PS51203"/>
    </source>
</evidence>
<keyword evidence="4" id="KW-1185">Reference proteome</keyword>
<dbReference type="PROSITE" id="PS51203">
    <property type="entry name" value="CS"/>
    <property type="match status" value="1"/>
</dbReference>
<dbReference type="EMBL" id="LGRX02018856">
    <property type="protein sequence ID" value="KAK3259309.1"/>
    <property type="molecule type" value="Genomic_DNA"/>
</dbReference>
<accession>A0AAE0KSZ8</accession>
<dbReference type="Gene3D" id="2.60.40.790">
    <property type="match status" value="1"/>
</dbReference>
<name>A0AAE0KSZ8_9CHLO</name>
<feature type="domain" description="CS" evidence="2">
    <location>
        <begin position="48"/>
        <end position="153"/>
    </location>
</feature>
<gene>
    <name evidence="3" type="ORF">CYMTET_31684</name>
</gene>
<feature type="region of interest" description="Disordered" evidence="1">
    <location>
        <begin position="196"/>
        <end position="254"/>
    </location>
</feature>
<evidence type="ECO:0000256" key="1">
    <source>
        <dbReference type="SAM" id="MobiDB-lite"/>
    </source>
</evidence>
<comment type="caution">
    <text evidence="3">The sequence shown here is derived from an EMBL/GenBank/DDBJ whole genome shotgun (WGS) entry which is preliminary data.</text>
</comment>
<evidence type="ECO:0000313" key="4">
    <source>
        <dbReference type="Proteomes" id="UP001190700"/>
    </source>
</evidence>
<evidence type="ECO:0000313" key="3">
    <source>
        <dbReference type="EMBL" id="KAK3259309.1"/>
    </source>
</evidence>
<feature type="compositionally biased region" description="Basic and acidic residues" evidence="1">
    <location>
        <begin position="196"/>
        <end position="208"/>
    </location>
</feature>
<feature type="compositionally biased region" description="Basic and acidic residues" evidence="1">
    <location>
        <begin position="231"/>
        <end position="242"/>
    </location>
</feature>
<dbReference type="Proteomes" id="UP001190700">
    <property type="component" value="Unassembled WGS sequence"/>
</dbReference>
<feature type="non-terminal residue" evidence="3">
    <location>
        <position position="1"/>
    </location>
</feature>
<dbReference type="InterPro" id="IPR008978">
    <property type="entry name" value="HSP20-like_chaperone"/>
</dbReference>
<dbReference type="InterPro" id="IPR007052">
    <property type="entry name" value="CS_dom"/>
</dbReference>
<dbReference type="AlphaFoldDB" id="A0AAE0KSZ8"/>
<dbReference type="Pfam" id="PF04969">
    <property type="entry name" value="CS"/>
    <property type="match status" value="1"/>
</dbReference>
<sequence>TDLELPYRSYRLVFTDGSPVERVDKHPFCMSVVHYDAKEAKQQVWAEMSDGAAAWRQSADGLIVMGLKVPKELVSKSDLDVNIQMRYIRVSNRRSGEVYLEGQLHREVIPEECVWEHCGGIRDDGFMLHLKKMNLELLQRWWQHSEMWWKRLFEHHAEIVWDDYDKDYSDLPDEILKRHRASDHAGDCDRMIEQQEKKDKEIREERNEVRRRRRQERLHTLRGGQHTDWVVLDRRNPKREDMPAVPGSRDSSGI</sequence>
<proteinExistence type="predicted"/>
<dbReference type="SUPFAM" id="SSF49764">
    <property type="entry name" value="HSP20-like chaperones"/>
    <property type="match status" value="1"/>
</dbReference>
<reference evidence="3 4" key="1">
    <citation type="journal article" date="2015" name="Genome Biol. Evol.">
        <title>Comparative Genomics of a Bacterivorous Green Alga Reveals Evolutionary Causalities and Consequences of Phago-Mixotrophic Mode of Nutrition.</title>
        <authorList>
            <person name="Burns J.A."/>
            <person name="Paasch A."/>
            <person name="Narechania A."/>
            <person name="Kim E."/>
        </authorList>
    </citation>
    <scope>NUCLEOTIDE SEQUENCE [LARGE SCALE GENOMIC DNA]</scope>
    <source>
        <strain evidence="3 4">PLY_AMNH</strain>
    </source>
</reference>